<dbReference type="Gene3D" id="3.90.1170.50">
    <property type="entry name" value="Aldehyde oxidase/xanthine dehydrogenase, a/b hammerhead"/>
    <property type="match status" value="1"/>
</dbReference>
<dbReference type="Gene3D" id="3.30.365.10">
    <property type="entry name" value="Aldehyde oxidase/xanthine dehydrogenase, molybdopterin binding domain"/>
    <property type="match status" value="2"/>
</dbReference>
<dbReference type="InterPro" id="IPR052516">
    <property type="entry name" value="N-heterocyclic_Hydroxylase"/>
</dbReference>
<sequence>MKVNGSAHYAIDTRLDGMVYAAVKNCPVPWGRLVSYDAEAARNRPGVVAVIEFRAEEGKTGSDHLQDAIAVVADSWYRTKTALDLMSVEWDFGPEGQVSDETQASEAKRLWEEAGDVSRQEGGDTLGIIAASDRVVSAEYHRPYETHAKPLLDHGRTAVVCTP</sequence>
<proteinExistence type="predicted"/>
<comment type="caution">
    <text evidence="2">The sequence shown here is derived from an EMBL/GenBank/DDBJ whole genome shotgun (WGS) entry which is preliminary data.</text>
</comment>
<dbReference type="Proteomes" id="UP001320831">
    <property type="component" value="Unassembled WGS sequence"/>
</dbReference>
<dbReference type="PANTHER" id="PTHR47495:SF2">
    <property type="entry name" value="ALDEHYDE DEHYDROGENASE"/>
    <property type="match status" value="1"/>
</dbReference>
<keyword evidence="3" id="KW-1185">Reference proteome</keyword>
<dbReference type="SMART" id="SM01008">
    <property type="entry name" value="Ald_Xan_dh_C"/>
    <property type="match status" value="1"/>
</dbReference>
<evidence type="ECO:0000259" key="1">
    <source>
        <dbReference type="SMART" id="SM01008"/>
    </source>
</evidence>
<dbReference type="RefSeq" id="WP_260904968.1">
    <property type="nucleotide sequence ID" value="NZ_JAOCZP010000005.1"/>
</dbReference>
<dbReference type="InterPro" id="IPR000674">
    <property type="entry name" value="Ald_Oxase/Xan_DH_a/b"/>
</dbReference>
<dbReference type="SUPFAM" id="SSF54665">
    <property type="entry name" value="CO dehydrogenase molybdoprotein N-domain-like"/>
    <property type="match status" value="1"/>
</dbReference>
<reference evidence="2 3" key="1">
    <citation type="submission" date="2022-09" db="EMBL/GenBank/DDBJ databases">
        <title>Chelativorans salina sp. nov., a novel slightly halophilic bacterium isolated from a saline lake sediment enrichment.</title>
        <authorList>
            <person name="Gao L."/>
            <person name="Fang B.-Z."/>
            <person name="Li W.-J."/>
        </authorList>
    </citation>
    <scope>NUCLEOTIDE SEQUENCE [LARGE SCALE GENOMIC DNA]</scope>
    <source>
        <strain evidence="2 3">EGI FJ00035</strain>
    </source>
</reference>
<feature type="domain" description="Aldehyde oxidase/xanthine dehydrogenase a/b hammerhead" evidence="1">
    <location>
        <begin position="4"/>
        <end position="94"/>
    </location>
</feature>
<evidence type="ECO:0000313" key="3">
    <source>
        <dbReference type="Proteomes" id="UP001320831"/>
    </source>
</evidence>
<name>A0ABT2LT34_9HYPH</name>
<protein>
    <recommendedName>
        <fullName evidence="1">Aldehyde oxidase/xanthine dehydrogenase a/b hammerhead domain-containing protein</fullName>
    </recommendedName>
</protein>
<gene>
    <name evidence="2" type="ORF">N5A92_17255</name>
</gene>
<dbReference type="InterPro" id="IPR036856">
    <property type="entry name" value="Ald_Oxase/Xan_DH_a/b_sf"/>
</dbReference>
<evidence type="ECO:0000313" key="2">
    <source>
        <dbReference type="EMBL" id="MCT7376783.1"/>
    </source>
</evidence>
<dbReference type="PANTHER" id="PTHR47495">
    <property type="entry name" value="ALDEHYDE DEHYDROGENASE"/>
    <property type="match status" value="1"/>
</dbReference>
<organism evidence="2 3">
    <name type="scientific">Chelativorans salis</name>
    <dbReference type="NCBI Taxonomy" id="2978478"/>
    <lineage>
        <taxon>Bacteria</taxon>
        <taxon>Pseudomonadati</taxon>
        <taxon>Pseudomonadota</taxon>
        <taxon>Alphaproteobacteria</taxon>
        <taxon>Hyphomicrobiales</taxon>
        <taxon>Phyllobacteriaceae</taxon>
        <taxon>Chelativorans</taxon>
    </lineage>
</organism>
<dbReference type="EMBL" id="JAOCZP010000005">
    <property type="protein sequence ID" value="MCT7376783.1"/>
    <property type="molecule type" value="Genomic_DNA"/>
</dbReference>
<accession>A0ABT2LT34</accession>